<sequence length="198" mass="22236">MMCCFLVLLLFNPRGPVPFPPIAVDLLSMSISGPTMARSLLCLLLVFALGYAAKQKREPLEWDYRTEAEKVNMRGCANLTVVLDNWKFAIMTQFRNLLLYDHHTVLPDYGRIKSLSEALDDLYKEFNALKERLGELTTKFDSVEALVDDINGRRQTLPPKPPAPVEQPGSVPGLQLSPGILGAYENRKVKKTRFSGKP</sequence>
<keyword evidence="1" id="KW-0175">Coiled coil</keyword>
<feature type="region of interest" description="Disordered" evidence="2">
    <location>
        <begin position="152"/>
        <end position="178"/>
    </location>
</feature>
<reference evidence="4" key="2">
    <citation type="submission" date="2025-09" db="UniProtKB">
        <authorList>
            <consortium name="Ensembl"/>
        </authorList>
    </citation>
    <scope>IDENTIFICATION</scope>
</reference>
<dbReference type="PANTHER" id="PTHR41693:SF2">
    <property type="entry name" value="BIOGENESIS OF LYSOSOME-RELATED ORGANELLES COMPLEX 1 SUBUNIT 2"/>
    <property type="match status" value="1"/>
</dbReference>
<feature type="chain" id="PRO_5034216160" evidence="3">
    <location>
        <begin position="19"/>
        <end position="198"/>
    </location>
</feature>
<dbReference type="OrthoDB" id="9901503at2759"/>
<reference evidence="4" key="1">
    <citation type="submission" date="2025-08" db="UniProtKB">
        <authorList>
            <consortium name="Ensembl"/>
        </authorList>
    </citation>
    <scope>IDENTIFICATION</scope>
</reference>
<keyword evidence="3" id="KW-0732">Signal</keyword>
<proteinExistence type="predicted"/>
<dbReference type="AlphaFoldDB" id="A0A8C5R946"/>
<evidence type="ECO:0000256" key="2">
    <source>
        <dbReference type="SAM" id="MobiDB-lite"/>
    </source>
</evidence>
<evidence type="ECO:0000256" key="3">
    <source>
        <dbReference type="SAM" id="SignalP"/>
    </source>
</evidence>
<accession>A0A8C5R946</accession>
<feature type="coiled-coil region" evidence="1">
    <location>
        <begin position="112"/>
        <end position="139"/>
    </location>
</feature>
<feature type="signal peptide" evidence="3">
    <location>
        <begin position="1"/>
        <end position="18"/>
    </location>
</feature>
<dbReference type="Proteomes" id="UP000694569">
    <property type="component" value="Unplaced"/>
</dbReference>
<evidence type="ECO:0000256" key="1">
    <source>
        <dbReference type="SAM" id="Coils"/>
    </source>
</evidence>
<evidence type="ECO:0000313" key="5">
    <source>
        <dbReference type="Proteomes" id="UP000694569"/>
    </source>
</evidence>
<dbReference type="GeneTree" id="ENSGT00410000026495"/>
<keyword evidence="5" id="KW-1185">Reference proteome</keyword>
<protein>
    <submittedName>
        <fullName evidence="4">Uncharacterized protein</fullName>
    </submittedName>
</protein>
<dbReference type="Ensembl" id="ENSLLET00000050135.1">
    <property type="protein sequence ID" value="ENSLLEP00000048250.1"/>
    <property type="gene ID" value="ENSLLEG00000030442.1"/>
</dbReference>
<evidence type="ECO:0000313" key="4">
    <source>
        <dbReference type="Ensembl" id="ENSLLEP00000048250.1"/>
    </source>
</evidence>
<name>A0A8C5R946_9ANUR</name>
<organism evidence="4 5">
    <name type="scientific">Leptobrachium leishanense</name>
    <name type="common">Leishan spiny toad</name>
    <dbReference type="NCBI Taxonomy" id="445787"/>
    <lineage>
        <taxon>Eukaryota</taxon>
        <taxon>Metazoa</taxon>
        <taxon>Chordata</taxon>
        <taxon>Craniata</taxon>
        <taxon>Vertebrata</taxon>
        <taxon>Euteleostomi</taxon>
        <taxon>Amphibia</taxon>
        <taxon>Batrachia</taxon>
        <taxon>Anura</taxon>
        <taxon>Pelobatoidea</taxon>
        <taxon>Megophryidae</taxon>
        <taxon>Leptobrachium</taxon>
    </lineage>
</organism>
<dbReference type="PANTHER" id="PTHR41693">
    <property type="entry name" value="HEME-BINDING PROTEIN 1"/>
    <property type="match status" value="1"/>
</dbReference>